<dbReference type="InterPro" id="IPR051166">
    <property type="entry name" value="Threonine_Synthase"/>
</dbReference>
<dbReference type="InterPro" id="IPR037158">
    <property type="entry name" value="Thr_synth_N_sf"/>
</dbReference>
<dbReference type="Gene3D" id="3.90.1380.10">
    <property type="entry name" value="Threonine synthase, N-terminal domain"/>
    <property type="match status" value="1"/>
</dbReference>
<evidence type="ECO:0000256" key="2">
    <source>
        <dbReference type="ARBA" id="ARBA00005517"/>
    </source>
</evidence>
<feature type="domain" description="Tryptophan synthase beta chain-like PALP" evidence="7">
    <location>
        <begin position="107"/>
        <end position="313"/>
    </location>
</feature>
<keyword evidence="10" id="KW-1185">Reference proteome</keyword>
<dbReference type="NCBIfam" id="TIGR00260">
    <property type="entry name" value="thrC"/>
    <property type="match status" value="1"/>
</dbReference>
<dbReference type="OrthoDB" id="9763107at2"/>
<feature type="modified residue" description="N6-(pyridoxal phosphate)lysine" evidence="6">
    <location>
        <position position="113"/>
    </location>
</feature>
<dbReference type="InterPro" id="IPR001926">
    <property type="entry name" value="TrpB-like_PALP"/>
</dbReference>
<dbReference type="GO" id="GO:0009088">
    <property type="term" value="P:threonine biosynthetic process"/>
    <property type="evidence" value="ECO:0007669"/>
    <property type="project" value="UniProtKB-UniRule"/>
</dbReference>
<evidence type="ECO:0000256" key="3">
    <source>
        <dbReference type="ARBA" id="ARBA00022898"/>
    </source>
</evidence>
<evidence type="ECO:0000313" key="10">
    <source>
        <dbReference type="Proteomes" id="UP000318405"/>
    </source>
</evidence>
<keyword evidence="3 6" id="KW-0663">Pyridoxal phosphate</keyword>
<dbReference type="Pfam" id="PF14821">
    <property type="entry name" value="Thr_synth_N"/>
    <property type="match status" value="1"/>
</dbReference>
<gene>
    <name evidence="9" type="ORF">FOZ76_20780</name>
</gene>
<protein>
    <recommendedName>
        <fullName evidence="5">Threonine synthase</fullName>
        <ecNumber evidence="5">4.2.3.1</ecNumber>
    </recommendedName>
</protein>
<dbReference type="PANTHER" id="PTHR42690">
    <property type="entry name" value="THREONINE SYNTHASE FAMILY MEMBER"/>
    <property type="match status" value="1"/>
</dbReference>
<reference evidence="9 10" key="1">
    <citation type="submission" date="2019-07" db="EMBL/GenBank/DDBJ databases">
        <title>Qingshengfaniella alkalisoli gen. nov., sp. nov., isolated from saline soil.</title>
        <authorList>
            <person name="Xu L."/>
            <person name="Huang X.-X."/>
            <person name="Sun J.-Q."/>
        </authorList>
    </citation>
    <scope>NUCLEOTIDE SEQUENCE [LARGE SCALE GENOMIC DNA]</scope>
    <source>
        <strain evidence="9 10">DSM 27279</strain>
    </source>
</reference>
<dbReference type="Proteomes" id="UP000318405">
    <property type="component" value="Unassembled WGS sequence"/>
</dbReference>
<dbReference type="InterPro" id="IPR029144">
    <property type="entry name" value="Thr_synth_N"/>
</dbReference>
<dbReference type="PANTHER" id="PTHR42690:SF1">
    <property type="entry name" value="THREONINE SYNTHASE-LIKE 2"/>
    <property type="match status" value="1"/>
</dbReference>
<dbReference type="Pfam" id="PF00291">
    <property type="entry name" value="PALP"/>
    <property type="match status" value="1"/>
</dbReference>
<evidence type="ECO:0000313" key="9">
    <source>
        <dbReference type="EMBL" id="TSH90269.1"/>
    </source>
</evidence>
<comment type="similarity">
    <text evidence="2">Belongs to the threonine synthase family.</text>
</comment>
<comment type="cofactor">
    <cofactor evidence="1 6">
        <name>pyridoxal 5'-phosphate</name>
        <dbReference type="ChEBI" id="CHEBI:597326"/>
    </cofactor>
</comment>
<organism evidence="9 10">
    <name type="scientific">Verticiella sediminum</name>
    <dbReference type="NCBI Taxonomy" id="1247510"/>
    <lineage>
        <taxon>Bacteria</taxon>
        <taxon>Pseudomonadati</taxon>
        <taxon>Pseudomonadota</taxon>
        <taxon>Betaproteobacteria</taxon>
        <taxon>Burkholderiales</taxon>
        <taxon>Alcaligenaceae</taxon>
        <taxon>Verticiella</taxon>
    </lineage>
</organism>
<evidence type="ECO:0000256" key="5">
    <source>
        <dbReference type="NCBIfam" id="TIGR00260"/>
    </source>
</evidence>
<dbReference type="CDD" id="cd01560">
    <property type="entry name" value="Thr-synth_2"/>
    <property type="match status" value="1"/>
</dbReference>
<dbReference type="EC" id="4.2.3.1" evidence="5"/>
<evidence type="ECO:0000256" key="1">
    <source>
        <dbReference type="ARBA" id="ARBA00001933"/>
    </source>
</evidence>
<dbReference type="SUPFAM" id="SSF53686">
    <property type="entry name" value="Tryptophan synthase beta subunit-like PLP-dependent enzymes"/>
    <property type="match status" value="1"/>
</dbReference>
<proteinExistence type="inferred from homology"/>
<evidence type="ECO:0000259" key="8">
    <source>
        <dbReference type="Pfam" id="PF14821"/>
    </source>
</evidence>
<name>A0A556ABJ2_9BURK</name>
<evidence type="ECO:0000256" key="4">
    <source>
        <dbReference type="ARBA" id="ARBA00023239"/>
    </source>
</evidence>
<dbReference type="InterPro" id="IPR004450">
    <property type="entry name" value="Thr_synthase-like"/>
</dbReference>
<evidence type="ECO:0000259" key="7">
    <source>
        <dbReference type="Pfam" id="PF00291"/>
    </source>
</evidence>
<dbReference type="EMBL" id="VLTJ01000039">
    <property type="protein sequence ID" value="TSH90269.1"/>
    <property type="molecule type" value="Genomic_DNA"/>
</dbReference>
<comment type="caution">
    <text evidence="9">The sequence shown here is derived from an EMBL/GenBank/DDBJ whole genome shotgun (WGS) entry which is preliminary data.</text>
</comment>
<keyword evidence="4 9" id="KW-0456">Lyase</keyword>
<feature type="domain" description="Threonine synthase N-terminal" evidence="8">
    <location>
        <begin position="2"/>
        <end position="79"/>
    </location>
</feature>
<dbReference type="AlphaFoldDB" id="A0A556ABJ2"/>
<evidence type="ECO:0000256" key="6">
    <source>
        <dbReference type="PIRSR" id="PIRSR604450-51"/>
    </source>
</evidence>
<sequence>MRYVSTRGGMAPQPFTDILLEGLAPDGGLAVPETLPRIDAATLQAWRGLSYADLAWEILKLFATDIPADDLRRLTHAAYTREAFGSDAIVPVKPLSGGMALLGLSEGPTLAFKDMAMQLLGQLFEYVLEQRGSTINILGATSGDTGSAAEYAMRGKQRVAVFMLSPQGRMSAFQRAQMYSLDEPNIHNIAVDGVFDDCQDIVKAVAGDLAFKQAHRIGAVNSINWARIAAQVVYYFHGWRSVTNSSTDEVSFAVPSGNFGNILAGHIARSMGLPIRRLVLATNENNVLEEFFRTGIYRPRPAAETYATSSPSMDISRASNFERFVYDLMGKDGAKVAALWKQLGTQGQFDLSELRAAFAEHGFVAGASSHADRLATIREVYERDGVFIDPHTADGVKVARAYIEPGVPMLVLETALPIKFAETIQEALGRPAPRPAQFEGLEQLPQHVHNLRCDAQQVREFIVRHAV</sequence>
<dbReference type="InterPro" id="IPR036052">
    <property type="entry name" value="TrpB-like_PALP_sf"/>
</dbReference>
<dbReference type="RefSeq" id="WP_143950184.1">
    <property type="nucleotide sequence ID" value="NZ_BAABMB010000003.1"/>
</dbReference>
<dbReference type="Gene3D" id="3.40.50.1100">
    <property type="match status" value="2"/>
</dbReference>
<dbReference type="Pfam" id="PF24857">
    <property type="entry name" value="THR4_C"/>
    <property type="match status" value="1"/>
</dbReference>
<dbReference type="GO" id="GO:0004795">
    <property type="term" value="F:threonine synthase activity"/>
    <property type="evidence" value="ECO:0007669"/>
    <property type="project" value="UniProtKB-UniRule"/>
</dbReference>
<accession>A0A556ABJ2</accession>